<name>A0A0R1U4D2_9LACO</name>
<organism evidence="1 2">
    <name type="scientific">Lacticaseibacillus pantheris DSM 15945 = JCM 12539 = NBRC 106106</name>
    <dbReference type="NCBI Taxonomy" id="1423783"/>
    <lineage>
        <taxon>Bacteria</taxon>
        <taxon>Bacillati</taxon>
        <taxon>Bacillota</taxon>
        <taxon>Bacilli</taxon>
        <taxon>Lactobacillales</taxon>
        <taxon>Lactobacillaceae</taxon>
        <taxon>Lacticaseibacillus</taxon>
    </lineage>
</organism>
<reference evidence="1 2" key="1">
    <citation type="journal article" date="2015" name="Genome Announc.">
        <title>Expanding the biotechnology potential of lactobacilli through comparative genomics of 213 strains and associated genera.</title>
        <authorList>
            <person name="Sun Z."/>
            <person name="Harris H.M."/>
            <person name="McCann A."/>
            <person name="Guo C."/>
            <person name="Argimon S."/>
            <person name="Zhang W."/>
            <person name="Yang X."/>
            <person name="Jeffery I.B."/>
            <person name="Cooney J.C."/>
            <person name="Kagawa T.F."/>
            <person name="Liu W."/>
            <person name="Song Y."/>
            <person name="Salvetti E."/>
            <person name="Wrobel A."/>
            <person name="Rasinkangas P."/>
            <person name="Parkhill J."/>
            <person name="Rea M.C."/>
            <person name="O'Sullivan O."/>
            <person name="Ritari J."/>
            <person name="Douillard F.P."/>
            <person name="Paul Ross R."/>
            <person name="Yang R."/>
            <person name="Briner A.E."/>
            <person name="Felis G.E."/>
            <person name="de Vos W.M."/>
            <person name="Barrangou R."/>
            <person name="Klaenhammer T.R."/>
            <person name="Caufield P.W."/>
            <person name="Cui Y."/>
            <person name="Zhang H."/>
            <person name="O'Toole P.W."/>
        </authorList>
    </citation>
    <scope>NUCLEOTIDE SEQUENCE [LARGE SCALE GENOMIC DNA]</scope>
    <source>
        <strain evidence="1 2">DSM 15945</strain>
    </source>
</reference>
<comment type="caution">
    <text evidence="1">The sequence shown here is derived from an EMBL/GenBank/DDBJ whole genome shotgun (WGS) entry which is preliminary data.</text>
</comment>
<evidence type="ECO:0008006" key="3">
    <source>
        <dbReference type="Google" id="ProtNLM"/>
    </source>
</evidence>
<protein>
    <recommendedName>
        <fullName evidence="3">SpoVT-AbrB domain-containing protein</fullName>
    </recommendedName>
</protein>
<proteinExistence type="predicted"/>
<dbReference type="STRING" id="1423783.FC50_GL000294"/>
<dbReference type="AlphaFoldDB" id="A0A0R1U4D2"/>
<accession>A0A0R1U4D2</accession>
<evidence type="ECO:0000313" key="1">
    <source>
        <dbReference type="EMBL" id="KRL88102.1"/>
    </source>
</evidence>
<dbReference type="Proteomes" id="UP000051922">
    <property type="component" value="Unassembled WGS sequence"/>
</dbReference>
<dbReference type="EMBL" id="AZFJ01000007">
    <property type="protein sequence ID" value="KRL88102.1"/>
    <property type="molecule type" value="Genomic_DNA"/>
</dbReference>
<dbReference type="OrthoDB" id="71707at2"/>
<sequence length="111" mass="12583">MITKARKQGNSLTLTIPKDFHVEEGAKMRPERTDDGILYRFVEEEDDFFDFSSDILADLINEGLEGADLLSEFKKRKHAIKGAFHKMAQSVDDPAMTREELENLIGLSGDH</sequence>
<dbReference type="RefSeq" id="WP_056956153.1">
    <property type="nucleotide sequence ID" value="NZ_AZFJ01000007.1"/>
</dbReference>
<dbReference type="PATRIC" id="fig|1423783.4.peg.304"/>
<keyword evidence="2" id="KW-1185">Reference proteome</keyword>
<gene>
    <name evidence="1" type="ORF">FC50_GL000294</name>
</gene>
<evidence type="ECO:0000313" key="2">
    <source>
        <dbReference type="Proteomes" id="UP000051922"/>
    </source>
</evidence>